<comment type="similarity">
    <text evidence="8 9">Belongs to the TonB-dependent receptor family.</text>
</comment>
<keyword evidence="6 8" id="KW-0472">Membrane</keyword>
<evidence type="ECO:0000256" key="3">
    <source>
        <dbReference type="ARBA" id="ARBA00022452"/>
    </source>
</evidence>
<feature type="signal peptide" evidence="10">
    <location>
        <begin position="1"/>
        <end position="27"/>
    </location>
</feature>
<keyword evidence="14" id="KW-1185">Reference proteome</keyword>
<dbReference type="InterPro" id="IPR039426">
    <property type="entry name" value="TonB-dep_rcpt-like"/>
</dbReference>
<evidence type="ECO:0000256" key="8">
    <source>
        <dbReference type="PROSITE-ProRule" id="PRU01360"/>
    </source>
</evidence>
<organism evidence="13 14">
    <name type="scientific">Nguyenibacter vanlangensis</name>
    <dbReference type="NCBI Taxonomy" id="1216886"/>
    <lineage>
        <taxon>Bacteria</taxon>
        <taxon>Pseudomonadati</taxon>
        <taxon>Pseudomonadota</taxon>
        <taxon>Alphaproteobacteria</taxon>
        <taxon>Acetobacterales</taxon>
        <taxon>Acetobacteraceae</taxon>
        <taxon>Nguyenibacter</taxon>
    </lineage>
</organism>
<evidence type="ECO:0000256" key="6">
    <source>
        <dbReference type="ARBA" id="ARBA00023136"/>
    </source>
</evidence>
<reference evidence="13 14" key="1">
    <citation type="submission" date="2024-04" db="EMBL/GenBank/DDBJ databases">
        <title>Complete genome sequence of Nguyenibacter vanlangesis HBCM-1154, a strain capable of nitrogen fixation, IAA production, and phosphorus solubilization isolated from sugarcane soil.</title>
        <authorList>
            <person name="MY HANH P."/>
        </authorList>
    </citation>
    <scope>NUCLEOTIDE SEQUENCE [LARGE SCALE GENOMIC DNA]</scope>
    <source>
        <strain evidence="13 14">HBCM 1154</strain>
    </source>
</reference>
<evidence type="ECO:0000256" key="9">
    <source>
        <dbReference type="RuleBase" id="RU003357"/>
    </source>
</evidence>
<dbReference type="Gene3D" id="2.170.130.10">
    <property type="entry name" value="TonB-dependent receptor, plug domain"/>
    <property type="match status" value="1"/>
</dbReference>
<dbReference type="InterPro" id="IPR012910">
    <property type="entry name" value="Plug_dom"/>
</dbReference>
<dbReference type="Pfam" id="PF07715">
    <property type="entry name" value="Plug"/>
    <property type="match status" value="1"/>
</dbReference>
<dbReference type="SUPFAM" id="SSF56935">
    <property type="entry name" value="Porins"/>
    <property type="match status" value="1"/>
</dbReference>
<evidence type="ECO:0000256" key="2">
    <source>
        <dbReference type="ARBA" id="ARBA00022448"/>
    </source>
</evidence>
<evidence type="ECO:0000256" key="5">
    <source>
        <dbReference type="ARBA" id="ARBA00023077"/>
    </source>
</evidence>
<name>A0ABZ3DA93_9PROT</name>
<dbReference type="InterPro" id="IPR037066">
    <property type="entry name" value="Plug_dom_sf"/>
</dbReference>
<dbReference type="RefSeq" id="WP_342629910.1">
    <property type="nucleotide sequence ID" value="NZ_CP152276.1"/>
</dbReference>
<evidence type="ECO:0000259" key="12">
    <source>
        <dbReference type="Pfam" id="PF07715"/>
    </source>
</evidence>
<dbReference type="Gene3D" id="2.40.170.20">
    <property type="entry name" value="TonB-dependent receptor, beta-barrel domain"/>
    <property type="match status" value="1"/>
</dbReference>
<feature type="chain" id="PRO_5046449804" evidence="10">
    <location>
        <begin position="28"/>
        <end position="974"/>
    </location>
</feature>
<evidence type="ECO:0000313" key="14">
    <source>
        <dbReference type="Proteomes" id="UP001449795"/>
    </source>
</evidence>
<dbReference type="Pfam" id="PF00593">
    <property type="entry name" value="TonB_dep_Rec_b-barrel"/>
    <property type="match status" value="1"/>
</dbReference>
<keyword evidence="10" id="KW-0732">Signal</keyword>
<evidence type="ECO:0000256" key="7">
    <source>
        <dbReference type="ARBA" id="ARBA00023237"/>
    </source>
</evidence>
<proteinExistence type="inferred from homology"/>
<keyword evidence="2 8" id="KW-0813">Transport</keyword>
<keyword evidence="13" id="KW-0675">Receptor</keyword>
<keyword evidence="5 9" id="KW-0798">TonB box</keyword>
<evidence type="ECO:0000313" key="13">
    <source>
        <dbReference type="EMBL" id="XAE44688.1"/>
    </source>
</evidence>
<keyword evidence="3 8" id="KW-1134">Transmembrane beta strand</keyword>
<evidence type="ECO:0000256" key="4">
    <source>
        <dbReference type="ARBA" id="ARBA00022692"/>
    </source>
</evidence>
<protein>
    <submittedName>
        <fullName evidence="13">TonB-dependent receptor</fullName>
    </submittedName>
</protein>
<dbReference type="PROSITE" id="PS52016">
    <property type="entry name" value="TONB_DEPENDENT_REC_3"/>
    <property type="match status" value="1"/>
</dbReference>
<comment type="subcellular location">
    <subcellularLocation>
        <location evidence="1 8">Cell outer membrane</location>
        <topology evidence="1 8">Multi-pass membrane protein</topology>
    </subcellularLocation>
</comment>
<evidence type="ECO:0000259" key="11">
    <source>
        <dbReference type="Pfam" id="PF00593"/>
    </source>
</evidence>
<evidence type="ECO:0000256" key="1">
    <source>
        <dbReference type="ARBA" id="ARBA00004571"/>
    </source>
</evidence>
<evidence type="ECO:0000256" key="10">
    <source>
        <dbReference type="SAM" id="SignalP"/>
    </source>
</evidence>
<feature type="domain" description="TonB-dependent receptor-like beta-barrel" evidence="11">
    <location>
        <begin position="504"/>
        <end position="937"/>
    </location>
</feature>
<keyword evidence="7 8" id="KW-0998">Cell outer membrane</keyword>
<gene>
    <name evidence="13" type="ORF">AAC691_09830</name>
</gene>
<dbReference type="EMBL" id="CP152276">
    <property type="protein sequence ID" value="XAE44688.1"/>
    <property type="molecule type" value="Genomic_DNA"/>
</dbReference>
<dbReference type="InterPro" id="IPR000531">
    <property type="entry name" value="Beta-barrel_TonB"/>
</dbReference>
<accession>A0ABZ3DA93</accession>
<feature type="domain" description="TonB-dependent receptor plug" evidence="12">
    <location>
        <begin position="102"/>
        <end position="213"/>
    </location>
</feature>
<sequence>MIITKTRFRLLCGVCVLVAMGGGGAHAASDAPTHKPARGKTVVARKVPVPSPRVERDARIATATRPATSRTMAIPSSQPAAPVEAEAVVVTGSYLGVARNSDPNPVQTVKAADIQNTSATTIGDYLLRLPSIGSTGTSNAKSIAGNGLSCVDLRNLGQSRVLVLVDGKRMVQTMGASTSCVDLNAIATDQIASVEILKDGGSELYGADAVSGVVNIKLRHDVNDAAISVRGGITDVGDDRTGRISAHKGFNFDHDRGNISFFGQYMTQGGTYQRDRSWSRDASSNNPAPGAAAIFGSSITSRTRVDPAGMNLISNNNGTFSKYNSSDNYNYGMDQTMVGYTQSSNLNGDFHYDINRHMTIYSQVNYAHRTTSGITGLGVPGSGNPESTLLSSLTLPAGNPYNIWGENVGLYKRFAELGPRELSAAVDTYQVTSGARGQIFGDWHYDASMAYGSSQSAFQTTNDINYAHLLQELGVEQLNPGSSSGPIIYNPSVCAGSAGCQLVNPFVPWSGQGAHYISYTQHSSASYQLRDFNLRIHNNNLVKLPYQNGGNVGLAFGMEHRGEQGSFHPDPLIAAGQIAGESAAPTGGGFNANEVYGELRVPLLQNAAFAKDLTVGAQGRWSSYNTFGSTQNWKSSINWAPTRDIRFRATLGTSYRQPSIYELYGGNTLALTSAIDPCSQARTYGGLSSAVVQNCAKAGVDANHFTSAWSGQLPVLSGGNKALKPEQGRTYTFGTVITPRILPGLNISVEYWHYTIKNAISTVNPQYILDQCYEGLNTAYCSDVAPRSSSGQITQVSSVYQNLGGVRTGGIDFDLSYPIRLTMDDTVVISNNMQEIISYQQQNSPGGPWLNYNGRMIYSAGYGFPRVKDYFAANWYHGNFRASYMMNFTGGMVLNNGTTDLTAKTNTVYRVSPITSHDVTVGYDFGKWHLDGGVNNLFNKAPPYIPTAVYNTASGLYGEEMIGRYVWLQAGVAF</sequence>
<dbReference type="PANTHER" id="PTHR47234:SF2">
    <property type="entry name" value="TONB-DEPENDENT RECEPTOR"/>
    <property type="match status" value="1"/>
</dbReference>
<dbReference type="PANTHER" id="PTHR47234">
    <property type="match status" value="1"/>
</dbReference>
<dbReference type="Proteomes" id="UP001449795">
    <property type="component" value="Chromosome"/>
</dbReference>
<dbReference type="InterPro" id="IPR036942">
    <property type="entry name" value="Beta-barrel_TonB_sf"/>
</dbReference>
<keyword evidence="4 8" id="KW-0812">Transmembrane</keyword>